<sequence length="243" mass="26607">MLIFAHRGASGYQPENTLISMQLALDLGAEAIELDVHNVENELVVFHDRRLEGKSNGKGLIRQSSLSELANLNVNGQPIPTLWQVLSLIKGQCIVNIELKGDNTVEPMLAMYDDVISQLNFTPAQLLFSSFNHPYLAKLKQAKPQAYIAPLLGGIPLDLAKSVSDLQAYSLHIDLGFISQALIDDAHQRGAKVYVYTVDNPDDIRALQAIGVDGVFSNYPDKAKAALAIPKGHYQGWFESGLV</sequence>
<evidence type="ECO:0000313" key="3">
    <source>
        <dbReference type="Proteomes" id="UP001203212"/>
    </source>
</evidence>
<dbReference type="SUPFAM" id="SSF51695">
    <property type="entry name" value="PLC-like phosphodiesterases"/>
    <property type="match status" value="1"/>
</dbReference>
<dbReference type="PANTHER" id="PTHR46211:SF1">
    <property type="entry name" value="GLYCEROPHOSPHODIESTER PHOSPHODIESTERASE, CYTOPLASMIC"/>
    <property type="match status" value="1"/>
</dbReference>
<name>A0ABT0L078_9GAMM</name>
<protein>
    <submittedName>
        <fullName evidence="2">Glycerophosphodiester phosphodiesterase</fullName>
    </submittedName>
</protein>
<feature type="domain" description="GP-PDE" evidence="1">
    <location>
        <begin position="1"/>
        <end position="227"/>
    </location>
</feature>
<keyword evidence="3" id="KW-1185">Reference proteome</keyword>
<accession>A0ABT0L078</accession>
<comment type="caution">
    <text evidence="2">The sequence shown here is derived from an EMBL/GenBank/DDBJ whole genome shotgun (WGS) entry which is preliminary data.</text>
</comment>
<dbReference type="PROSITE" id="PS51704">
    <property type="entry name" value="GP_PDE"/>
    <property type="match status" value="1"/>
</dbReference>
<organism evidence="2 3">
    <name type="scientific">Shewanella aestuarii</name>
    <dbReference type="NCBI Taxonomy" id="1028752"/>
    <lineage>
        <taxon>Bacteria</taxon>
        <taxon>Pseudomonadati</taxon>
        <taxon>Pseudomonadota</taxon>
        <taxon>Gammaproteobacteria</taxon>
        <taxon>Alteromonadales</taxon>
        <taxon>Shewanellaceae</taxon>
        <taxon>Shewanella</taxon>
    </lineage>
</organism>
<dbReference type="PANTHER" id="PTHR46211">
    <property type="entry name" value="GLYCEROPHOSPHORYL DIESTER PHOSPHODIESTERASE"/>
    <property type="match status" value="1"/>
</dbReference>
<dbReference type="Proteomes" id="UP001203212">
    <property type="component" value="Unassembled WGS sequence"/>
</dbReference>
<dbReference type="Gene3D" id="3.20.20.190">
    <property type="entry name" value="Phosphatidylinositol (PI) phosphodiesterase"/>
    <property type="match status" value="1"/>
</dbReference>
<dbReference type="EMBL" id="JAKILK010000002">
    <property type="protein sequence ID" value="MCL1116656.1"/>
    <property type="molecule type" value="Genomic_DNA"/>
</dbReference>
<evidence type="ECO:0000259" key="1">
    <source>
        <dbReference type="PROSITE" id="PS51704"/>
    </source>
</evidence>
<reference evidence="2 3" key="1">
    <citation type="submission" date="2022-01" db="EMBL/GenBank/DDBJ databases">
        <title>Whole genome-based taxonomy of the Shewanellaceae.</title>
        <authorList>
            <person name="Martin-Rodriguez A.J."/>
        </authorList>
    </citation>
    <scope>NUCLEOTIDE SEQUENCE [LARGE SCALE GENOMIC DNA]</scope>
    <source>
        <strain evidence="2 3">JCM 17801</strain>
    </source>
</reference>
<proteinExistence type="predicted"/>
<evidence type="ECO:0000313" key="2">
    <source>
        <dbReference type="EMBL" id="MCL1116656.1"/>
    </source>
</evidence>
<dbReference type="Pfam" id="PF03009">
    <property type="entry name" value="GDPD"/>
    <property type="match status" value="1"/>
</dbReference>
<gene>
    <name evidence="2" type="ORF">L2689_05260</name>
</gene>
<dbReference type="RefSeq" id="WP_188840228.1">
    <property type="nucleotide sequence ID" value="NZ_BMOT01000002.1"/>
</dbReference>
<dbReference type="InterPro" id="IPR017946">
    <property type="entry name" value="PLC-like_Pdiesterase_TIM-brl"/>
</dbReference>
<dbReference type="InterPro" id="IPR030395">
    <property type="entry name" value="GP_PDE_dom"/>
</dbReference>